<dbReference type="STRING" id="1675527.AIOL_003826"/>
<dbReference type="EMBL" id="LFTY01000002">
    <property type="protein sequence ID" value="KMW58845.1"/>
    <property type="molecule type" value="Genomic_DNA"/>
</dbReference>
<keyword evidence="3" id="KW-1185">Reference proteome</keyword>
<dbReference type="AlphaFoldDB" id="A0A0J9E7X6"/>
<dbReference type="OrthoDB" id="7872144at2"/>
<proteinExistence type="predicted"/>
<dbReference type="PROSITE" id="PS51257">
    <property type="entry name" value="PROKAR_LIPOPROTEIN"/>
    <property type="match status" value="1"/>
</dbReference>
<accession>A0A0J9E7X6</accession>
<comment type="caution">
    <text evidence="2">The sequence shown here is derived from an EMBL/GenBank/DDBJ whole genome shotgun (WGS) entry which is preliminary data.</text>
</comment>
<name>A0A0J9E7X6_9RHOB</name>
<sequence length="213" mass="22785">MRLAYGFCLALCPSLALACPTAADLDAGILLTAKTGDTETFTRFSEDVVQSIYSDGDGFQNRALLGQGVYLLELMDLEDGKLVPDTRITYAFPVVPGELPEPVAGGLYSAEIAVQDAGDVQREAQRYEFSEITQATYADCTYDLIKVAVSYGDSDNTIDRVHYFPTLGISYLAGSSYGIGADRKEDLYEYVAIKALAPAAAKGDVGKTDASGN</sequence>
<dbReference type="PATRIC" id="fig|1675527.3.peg.4012"/>
<dbReference type="Proteomes" id="UP000037178">
    <property type="component" value="Unassembled WGS sequence"/>
</dbReference>
<organism evidence="2 3">
    <name type="scientific">Candidatus Rhodobacter oscarellae</name>
    <dbReference type="NCBI Taxonomy" id="1675527"/>
    <lineage>
        <taxon>Bacteria</taxon>
        <taxon>Pseudomonadati</taxon>
        <taxon>Pseudomonadota</taxon>
        <taxon>Alphaproteobacteria</taxon>
        <taxon>Rhodobacterales</taxon>
        <taxon>Rhodobacter group</taxon>
        <taxon>Rhodobacter</taxon>
    </lineage>
</organism>
<reference evidence="2 3" key="1">
    <citation type="submission" date="2015-06" db="EMBL/GenBank/DDBJ databases">
        <title>Draft genome sequence of an Alphaproteobacteria species associated to the Mediterranean sponge Oscarella lobularis.</title>
        <authorList>
            <person name="Jourda C."/>
            <person name="Santini S."/>
            <person name="Claverie J.-M."/>
        </authorList>
    </citation>
    <scope>NUCLEOTIDE SEQUENCE [LARGE SCALE GENOMIC DNA]</scope>
    <source>
        <strain evidence="2">IGS</strain>
    </source>
</reference>
<evidence type="ECO:0000313" key="2">
    <source>
        <dbReference type="EMBL" id="KMW58845.1"/>
    </source>
</evidence>
<evidence type="ECO:0000313" key="3">
    <source>
        <dbReference type="Proteomes" id="UP000037178"/>
    </source>
</evidence>
<feature type="signal peptide" evidence="1">
    <location>
        <begin position="1"/>
        <end position="18"/>
    </location>
</feature>
<gene>
    <name evidence="2" type="ORF">AIOL_003826</name>
</gene>
<feature type="chain" id="PRO_5005318056" evidence="1">
    <location>
        <begin position="19"/>
        <end position="213"/>
    </location>
</feature>
<evidence type="ECO:0000256" key="1">
    <source>
        <dbReference type="SAM" id="SignalP"/>
    </source>
</evidence>
<protein>
    <submittedName>
        <fullName evidence="2">Uncharacterized protein</fullName>
    </submittedName>
</protein>
<keyword evidence="1" id="KW-0732">Signal</keyword>